<dbReference type="HOGENOM" id="CLU_3277131_0_0_11"/>
<name>G8WSR5_STREN</name>
<evidence type="ECO:0000256" key="1">
    <source>
        <dbReference type="SAM" id="MobiDB-lite"/>
    </source>
</evidence>
<evidence type="ECO:0000313" key="3">
    <source>
        <dbReference type="Proteomes" id="UP000007842"/>
    </source>
</evidence>
<dbReference type="EMBL" id="CP003219">
    <property type="protein sequence ID" value="AEW96301.1"/>
    <property type="molecule type" value="Genomic_DNA"/>
</dbReference>
<gene>
    <name evidence="2" type="ordered locus">SCATT_39300</name>
</gene>
<organism evidence="2 3">
    <name type="scientific">Streptantibioticus cattleyicolor (strain ATCC 35852 / DSM 46488 / JCM 4925 / NBRC 14057 / NRRL 8057)</name>
    <name type="common">Streptomyces cattleya</name>
    <dbReference type="NCBI Taxonomy" id="1003195"/>
    <lineage>
        <taxon>Bacteria</taxon>
        <taxon>Bacillati</taxon>
        <taxon>Actinomycetota</taxon>
        <taxon>Actinomycetes</taxon>
        <taxon>Kitasatosporales</taxon>
        <taxon>Streptomycetaceae</taxon>
        <taxon>Streptantibioticus</taxon>
    </lineage>
</organism>
<proteinExistence type="predicted"/>
<sequence>MLATLLSVRRLYRVTLALRQPNSTGPAHPAPRSATTTVVYT</sequence>
<dbReference type="PATRIC" id="fig|1003195.29.peg.3925"/>
<dbReference type="Proteomes" id="UP000007842">
    <property type="component" value="Chromosome"/>
</dbReference>
<dbReference type="KEGG" id="scy:SCATT_39300"/>
<accession>G8WSR5</accession>
<feature type="region of interest" description="Disordered" evidence="1">
    <location>
        <begin position="20"/>
        <end position="41"/>
    </location>
</feature>
<evidence type="ECO:0000313" key="2">
    <source>
        <dbReference type="EMBL" id="AEW96301.1"/>
    </source>
</evidence>
<dbReference type="STRING" id="1003195.SCATT_39300"/>
<protein>
    <submittedName>
        <fullName evidence="2">Uncharacterized protein</fullName>
    </submittedName>
</protein>
<dbReference type="AlphaFoldDB" id="G8WSR5"/>
<keyword evidence="3" id="KW-1185">Reference proteome</keyword>
<reference evidence="3" key="1">
    <citation type="submission" date="2011-12" db="EMBL/GenBank/DDBJ databases">
        <title>Complete genome sequence of Streptomyces cattleya strain DSM 46488.</title>
        <authorList>
            <person name="Ou H.-Y."/>
            <person name="Li P."/>
            <person name="Zhao C."/>
            <person name="O'Hagan D."/>
            <person name="Deng Z."/>
        </authorList>
    </citation>
    <scope>NUCLEOTIDE SEQUENCE [LARGE SCALE GENOMIC DNA]</scope>
    <source>
        <strain evidence="3">ATCC 35852 / DSM 46488 / JCM 4925 / NBRC 14057 / NRRL 8057</strain>
    </source>
</reference>